<comment type="caution">
    <text evidence="9">The sequence shown here is derived from an EMBL/GenBank/DDBJ whole genome shotgun (WGS) entry which is preliminary data.</text>
</comment>
<name>A0ABU6FLU8_9ACTN</name>
<feature type="domain" description="Major facilitator superfamily (MFS) profile" evidence="8">
    <location>
        <begin position="10"/>
        <end position="420"/>
    </location>
</feature>
<evidence type="ECO:0000256" key="5">
    <source>
        <dbReference type="ARBA" id="ARBA00022989"/>
    </source>
</evidence>
<proteinExistence type="predicted"/>
<dbReference type="PROSITE" id="PS00216">
    <property type="entry name" value="SUGAR_TRANSPORT_1"/>
    <property type="match status" value="1"/>
</dbReference>
<feature type="transmembrane region" description="Helical" evidence="7">
    <location>
        <begin position="48"/>
        <end position="71"/>
    </location>
</feature>
<feature type="transmembrane region" description="Helical" evidence="7">
    <location>
        <begin position="265"/>
        <end position="290"/>
    </location>
</feature>
<dbReference type="InterPro" id="IPR036259">
    <property type="entry name" value="MFS_trans_sf"/>
</dbReference>
<evidence type="ECO:0000256" key="7">
    <source>
        <dbReference type="SAM" id="Phobius"/>
    </source>
</evidence>
<feature type="transmembrane region" description="Helical" evidence="7">
    <location>
        <begin position="83"/>
        <end position="101"/>
    </location>
</feature>
<evidence type="ECO:0000259" key="8">
    <source>
        <dbReference type="PROSITE" id="PS50850"/>
    </source>
</evidence>
<feature type="transmembrane region" description="Helical" evidence="7">
    <location>
        <begin position="182"/>
        <end position="201"/>
    </location>
</feature>
<evidence type="ECO:0000256" key="1">
    <source>
        <dbReference type="ARBA" id="ARBA00004651"/>
    </source>
</evidence>
<keyword evidence="10" id="KW-1185">Reference proteome</keyword>
<keyword evidence="6 7" id="KW-0472">Membrane</keyword>
<dbReference type="InterPro" id="IPR005829">
    <property type="entry name" value="Sugar_transporter_CS"/>
</dbReference>
<feature type="transmembrane region" description="Helical" evidence="7">
    <location>
        <begin position="235"/>
        <end position="253"/>
    </location>
</feature>
<dbReference type="PROSITE" id="PS50850">
    <property type="entry name" value="MFS"/>
    <property type="match status" value="1"/>
</dbReference>
<accession>A0ABU6FLU8</accession>
<feature type="transmembrane region" description="Helical" evidence="7">
    <location>
        <begin position="396"/>
        <end position="416"/>
    </location>
</feature>
<evidence type="ECO:0000256" key="6">
    <source>
        <dbReference type="ARBA" id="ARBA00023136"/>
    </source>
</evidence>
<organism evidence="9 10">
    <name type="scientific">Streptomyces endophyticus</name>
    <dbReference type="NCBI Taxonomy" id="714166"/>
    <lineage>
        <taxon>Bacteria</taxon>
        <taxon>Bacillati</taxon>
        <taxon>Actinomycetota</taxon>
        <taxon>Actinomycetes</taxon>
        <taxon>Kitasatosporales</taxon>
        <taxon>Streptomycetaceae</taxon>
        <taxon>Streptomyces</taxon>
    </lineage>
</organism>
<dbReference type="InterPro" id="IPR011701">
    <property type="entry name" value="MFS"/>
</dbReference>
<dbReference type="RefSeq" id="WP_326024101.1">
    <property type="nucleotide sequence ID" value="NZ_JAOZYC010000210.1"/>
</dbReference>
<feature type="transmembrane region" description="Helical" evidence="7">
    <location>
        <begin position="12"/>
        <end position="36"/>
    </location>
</feature>
<sequence>MSARTRQRRTAAASVVGSILEWYDFFLFGASAALVFNKVFFPDVSPFAATLASFATFGLGFAVRPIGGLVLAHLGDRIGRRPVLILTVILMGVGTLAIGFLPTYHQIGIWAPVLLVFCRMMQGFGVGAELGGAYVMSTEAAEDSKRGFYGSLPGAGEFIGVVIASGAVAAVSTLPEDDFLSWGWRIPFLASSLVVVIALLIRNAAPETEQFEATRASGKREKLPVLAAIKARPKAIALLIGSGCATAIASYAIQGYLPSYLTNQLGLSAGTSVLGITIASAVSILTIPLAGALSDRIGRKPVMIGGAVAITLFAYPFFWLVDTREPWLIYLAITIAFALMLNSIFAVTGTFYAESLPTEVRYSGLVFVREINGVIFAGTSPFVATLLVDAGGDRPWYLAGYMALAGLASALCIWRLPETAPVRTEA</sequence>
<protein>
    <submittedName>
        <fullName evidence="9">MHS family MFS transporter</fullName>
    </submittedName>
</protein>
<dbReference type="InterPro" id="IPR020846">
    <property type="entry name" value="MFS_dom"/>
</dbReference>
<dbReference type="PANTHER" id="PTHR43045:SF1">
    <property type="entry name" value="SHIKIMATE TRANSPORTER"/>
    <property type="match status" value="1"/>
</dbReference>
<feature type="transmembrane region" description="Helical" evidence="7">
    <location>
        <begin position="302"/>
        <end position="321"/>
    </location>
</feature>
<evidence type="ECO:0000256" key="2">
    <source>
        <dbReference type="ARBA" id="ARBA00022448"/>
    </source>
</evidence>
<dbReference type="Pfam" id="PF07690">
    <property type="entry name" value="MFS_1"/>
    <property type="match status" value="1"/>
</dbReference>
<evidence type="ECO:0000313" key="9">
    <source>
        <dbReference type="EMBL" id="MEB8344250.1"/>
    </source>
</evidence>
<feature type="transmembrane region" description="Helical" evidence="7">
    <location>
        <begin position="365"/>
        <end position="384"/>
    </location>
</feature>
<evidence type="ECO:0000313" key="10">
    <source>
        <dbReference type="Proteomes" id="UP001354931"/>
    </source>
</evidence>
<dbReference type="EMBL" id="JAOZYC010000210">
    <property type="protein sequence ID" value="MEB8344250.1"/>
    <property type="molecule type" value="Genomic_DNA"/>
</dbReference>
<keyword evidence="2" id="KW-0813">Transport</keyword>
<dbReference type="Proteomes" id="UP001354931">
    <property type="component" value="Unassembled WGS sequence"/>
</dbReference>
<keyword evidence="4 7" id="KW-0812">Transmembrane</keyword>
<evidence type="ECO:0000256" key="4">
    <source>
        <dbReference type="ARBA" id="ARBA00022692"/>
    </source>
</evidence>
<feature type="transmembrane region" description="Helical" evidence="7">
    <location>
        <begin position="327"/>
        <end position="353"/>
    </location>
</feature>
<dbReference type="CDD" id="cd17369">
    <property type="entry name" value="MFS_ShiA_like"/>
    <property type="match status" value="1"/>
</dbReference>
<keyword evidence="3" id="KW-1003">Cell membrane</keyword>
<evidence type="ECO:0000256" key="3">
    <source>
        <dbReference type="ARBA" id="ARBA00022475"/>
    </source>
</evidence>
<feature type="transmembrane region" description="Helical" evidence="7">
    <location>
        <begin position="107"/>
        <end position="136"/>
    </location>
</feature>
<feature type="transmembrane region" description="Helical" evidence="7">
    <location>
        <begin position="148"/>
        <end position="170"/>
    </location>
</feature>
<gene>
    <name evidence="9" type="ORF">OKJ99_42930</name>
</gene>
<dbReference type="SUPFAM" id="SSF103473">
    <property type="entry name" value="MFS general substrate transporter"/>
    <property type="match status" value="1"/>
</dbReference>
<keyword evidence="5 7" id="KW-1133">Transmembrane helix</keyword>
<comment type="subcellular location">
    <subcellularLocation>
        <location evidence="1">Cell membrane</location>
        <topology evidence="1">Multi-pass membrane protein</topology>
    </subcellularLocation>
</comment>
<reference evidence="9 10" key="1">
    <citation type="submission" date="2022-10" db="EMBL/GenBank/DDBJ databases">
        <authorList>
            <person name="Xie J."/>
            <person name="Shen N."/>
        </authorList>
    </citation>
    <scope>NUCLEOTIDE SEQUENCE [LARGE SCALE GENOMIC DNA]</scope>
    <source>
        <strain evidence="9 10">YIM65594</strain>
    </source>
</reference>
<dbReference type="PANTHER" id="PTHR43045">
    <property type="entry name" value="SHIKIMATE TRANSPORTER"/>
    <property type="match status" value="1"/>
</dbReference>
<dbReference type="Gene3D" id="1.20.1250.20">
    <property type="entry name" value="MFS general substrate transporter like domains"/>
    <property type="match status" value="2"/>
</dbReference>